<evidence type="ECO:0000256" key="8">
    <source>
        <dbReference type="ARBA" id="ARBA00023098"/>
    </source>
</evidence>
<dbReference type="InterPro" id="IPR015876">
    <property type="entry name" value="Acyl-CoA_DS"/>
</dbReference>
<evidence type="ECO:0000256" key="12">
    <source>
        <dbReference type="SAM" id="MobiDB-lite"/>
    </source>
</evidence>
<evidence type="ECO:0000256" key="9">
    <source>
        <dbReference type="ARBA" id="ARBA00023136"/>
    </source>
</evidence>
<keyword evidence="8" id="KW-0443">Lipid metabolism</keyword>
<comment type="domain">
    <text evidence="11">The histidine box domains are involved in binding the catalytic metal ions.</text>
</comment>
<evidence type="ECO:0000256" key="1">
    <source>
        <dbReference type="ARBA" id="ARBA00004141"/>
    </source>
</evidence>
<evidence type="ECO:0000256" key="4">
    <source>
        <dbReference type="ARBA" id="ARBA00022692"/>
    </source>
</evidence>
<dbReference type="GO" id="GO:0004768">
    <property type="term" value="F:stearoyl-CoA 9-desaturase activity"/>
    <property type="evidence" value="ECO:0007669"/>
    <property type="project" value="TreeGrafter"/>
</dbReference>
<reference evidence="14 15" key="1">
    <citation type="submission" date="2024-03" db="EMBL/GenBank/DDBJ databases">
        <title>The genome assembly and annotation of the cricket Gryllus longicercus Weissman &amp; Gray.</title>
        <authorList>
            <person name="Szrajer S."/>
            <person name="Gray D."/>
            <person name="Ylla G."/>
        </authorList>
    </citation>
    <scope>NUCLEOTIDE SEQUENCE [LARGE SCALE GENOMIC DNA]</scope>
    <source>
        <strain evidence="14">DAG 2021-001</strain>
        <tissue evidence="14">Whole body minus gut</tissue>
    </source>
</reference>
<evidence type="ECO:0000256" key="3">
    <source>
        <dbReference type="ARBA" id="ARBA00022516"/>
    </source>
</evidence>
<feature type="transmembrane region" description="Helical" evidence="13">
    <location>
        <begin position="78"/>
        <end position="101"/>
    </location>
</feature>
<dbReference type="Proteomes" id="UP001378592">
    <property type="component" value="Unassembled WGS sequence"/>
</dbReference>
<dbReference type="PANTHER" id="PTHR11351">
    <property type="entry name" value="ACYL-COA DESATURASE"/>
    <property type="match status" value="1"/>
</dbReference>
<keyword evidence="7 11" id="KW-0560">Oxidoreductase</keyword>
<keyword evidence="10 11" id="KW-0275">Fatty acid biosynthesis</keyword>
<comment type="caution">
    <text evidence="14">The sequence shown here is derived from an EMBL/GenBank/DDBJ whole genome shotgun (WGS) entry which is preliminary data.</text>
</comment>
<evidence type="ECO:0000313" key="14">
    <source>
        <dbReference type="EMBL" id="KAK7792906.1"/>
    </source>
</evidence>
<evidence type="ECO:0000256" key="7">
    <source>
        <dbReference type="ARBA" id="ARBA00023002"/>
    </source>
</evidence>
<dbReference type="CDD" id="cd03505">
    <property type="entry name" value="Delta9-FADS-like"/>
    <property type="match status" value="1"/>
</dbReference>
<dbReference type="GO" id="GO:0006636">
    <property type="term" value="P:unsaturated fatty acid biosynthetic process"/>
    <property type="evidence" value="ECO:0007669"/>
    <property type="project" value="TreeGrafter"/>
</dbReference>
<evidence type="ECO:0000256" key="5">
    <source>
        <dbReference type="ARBA" id="ARBA00022832"/>
    </source>
</evidence>
<dbReference type="PANTHER" id="PTHR11351:SF31">
    <property type="entry name" value="DESATURASE 1, ISOFORM A-RELATED"/>
    <property type="match status" value="1"/>
</dbReference>
<evidence type="ECO:0000313" key="15">
    <source>
        <dbReference type="Proteomes" id="UP001378592"/>
    </source>
</evidence>
<comment type="cofactor">
    <cofactor evidence="11">
        <name>Fe(2+)</name>
        <dbReference type="ChEBI" id="CHEBI:29033"/>
    </cofactor>
</comment>
<evidence type="ECO:0000256" key="10">
    <source>
        <dbReference type="ARBA" id="ARBA00023160"/>
    </source>
</evidence>
<keyword evidence="6 13" id="KW-1133">Transmembrane helix</keyword>
<comment type="similarity">
    <text evidence="2 11">Belongs to the fatty acid desaturase type 1 family.</text>
</comment>
<evidence type="ECO:0000256" key="6">
    <source>
        <dbReference type="ARBA" id="ARBA00022989"/>
    </source>
</evidence>
<keyword evidence="3 11" id="KW-0444">Lipid biosynthesis</keyword>
<evidence type="ECO:0000256" key="2">
    <source>
        <dbReference type="ARBA" id="ARBA00009295"/>
    </source>
</evidence>
<feature type="transmembrane region" description="Helical" evidence="13">
    <location>
        <begin position="198"/>
        <end position="216"/>
    </location>
</feature>
<dbReference type="GO" id="GO:0005506">
    <property type="term" value="F:iron ion binding"/>
    <property type="evidence" value="ECO:0007669"/>
    <property type="project" value="TreeGrafter"/>
</dbReference>
<gene>
    <name evidence="14" type="ORF">R5R35_010174</name>
</gene>
<evidence type="ECO:0000256" key="13">
    <source>
        <dbReference type="SAM" id="Phobius"/>
    </source>
</evidence>
<dbReference type="EMBL" id="JAZDUA010000414">
    <property type="protein sequence ID" value="KAK7792906.1"/>
    <property type="molecule type" value="Genomic_DNA"/>
</dbReference>
<keyword evidence="4 11" id="KW-0812">Transmembrane</keyword>
<evidence type="ECO:0008006" key="16">
    <source>
        <dbReference type="Google" id="ProtNLM"/>
    </source>
</evidence>
<keyword evidence="5" id="KW-0276">Fatty acid metabolism</keyword>
<name>A0AAN9Z1M0_9ORTH</name>
<keyword evidence="9 13" id="KW-0472">Membrane</keyword>
<dbReference type="AlphaFoldDB" id="A0AAN9Z1M0"/>
<comment type="subcellular location">
    <subcellularLocation>
        <location evidence="1">Membrane</location>
        <topology evidence="1">Multi-pass membrane protein</topology>
    </subcellularLocation>
</comment>
<evidence type="ECO:0000256" key="11">
    <source>
        <dbReference type="RuleBase" id="RU000581"/>
    </source>
</evidence>
<accession>A0AAN9Z1M0</accession>
<sequence length="219" mass="24644">MQIARAAAHNADPTTGNASTTDAMGALAKGKGLEASADAHAQRQAQEILWPWVVFFGALHVAALYGAFLLFASARLLTIAYTALLFAAGGVGVTAGAHRLWCHRCYKATRPLRVLLVVMNTLAFQNHIHEWARDHRLHHKYTETDADPHNSTRGFFFSHVGWLLMRKHPHAQERAKLVDVSDIEQDEIVTFQKKYYRVLMPLICFIIPTIIPVYMWNET</sequence>
<protein>
    <recommendedName>
        <fullName evidence="16">Desaturase</fullName>
    </recommendedName>
</protein>
<dbReference type="PRINTS" id="PR00075">
    <property type="entry name" value="FACDDSATRASE"/>
</dbReference>
<organism evidence="14 15">
    <name type="scientific">Gryllus longicercus</name>
    <dbReference type="NCBI Taxonomy" id="2509291"/>
    <lineage>
        <taxon>Eukaryota</taxon>
        <taxon>Metazoa</taxon>
        <taxon>Ecdysozoa</taxon>
        <taxon>Arthropoda</taxon>
        <taxon>Hexapoda</taxon>
        <taxon>Insecta</taxon>
        <taxon>Pterygota</taxon>
        <taxon>Neoptera</taxon>
        <taxon>Polyneoptera</taxon>
        <taxon>Orthoptera</taxon>
        <taxon>Ensifera</taxon>
        <taxon>Gryllidea</taxon>
        <taxon>Grylloidea</taxon>
        <taxon>Gryllidae</taxon>
        <taxon>Gryllinae</taxon>
        <taxon>Gryllus</taxon>
    </lineage>
</organism>
<keyword evidence="15" id="KW-1185">Reference proteome</keyword>
<dbReference type="GO" id="GO:0005789">
    <property type="term" value="C:endoplasmic reticulum membrane"/>
    <property type="evidence" value="ECO:0007669"/>
    <property type="project" value="TreeGrafter"/>
</dbReference>
<feature type="region of interest" description="Disordered" evidence="12">
    <location>
        <begin position="1"/>
        <end position="20"/>
    </location>
</feature>
<feature type="transmembrane region" description="Helical" evidence="13">
    <location>
        <begin position="49"/>
        <end position="72"/>
    </location>
</feature>
<proteinExistence type="inferred from homology"/>